<proteinExistence type="predicted"/>
<sequence>MNQNNFNKLISRQNTYSAKWCNSNANVIPLSVADMDISAPDFIINKLSQFNLNRYLWLYRS</sequence>
<gene>
    <name evidence="1" type="ORF">NCTC10975_03307</name>
</gene>
<dbReference type="Gene3D" id="3.90.1150.10">
    <property type="entry name" value="Aspartate Aminotransferase, domain 1"/>
    <property type="match status" value="1"/>
</dbReference>
<organism evidence="1 2">
    <name type="scientific">Proteus mirabilis</name>
    <dbReference type="NCBI Taxonomy" id="584"/>
    <lineage>
        <taxon>Bacteria</taxon>
        <taxon>Pseudomonadati</taxon>
        <taxon>Pseudomonadota</taxon>
        <taxon>Gammaproteobacteria</taxon>
        <taxon>Enterobacterales</taxon>
        <taxon>Morganellaceae</taxon>
        <taxon>Proteus</taxon>
    </lineage>
</organism>
<reference evidence="1 2" key="1">
    <citation type="submission" date="2018-06" db="EMBL/GenBank/DDBJ databases">
        <authorList>
            <consortium name="Pathogen Informatics"/>
            <person name="Doyle S."/>
        </authorList>
    </citation>
    <scope>NUCLEOTIDE SEQUENCE [LARGE SCALE GENOMIC DNA]</scope>
    <source>
        <strain evidence="1 2">NCTC10975</strain>
    </source>
</reference>
<evidence type="ECO:0000313" key="2">
    <source>
        <dbReference type="Proteomes" id="UP000251485"/>
    </source>
</evidence>
<protein>
    <submittedName>
        <fullName evidence="1">Aminotransferase</fullName>
    </submittedName>
</protein>
<evidence type="ECO:0000313" key="1">
    <source>
        <dbReference type="EMBL" id="SPY98677.1"/>
    </source>
</evidence>
<accession>A0A2X2BS91</accession>
<keyword evidence="1" id="KW-0808">Transferase</keyword>
<keyword evidence="1" id="KW-0032">Aminotransferase</keyword>
<dbReference type="GO" id="GO:0008483">
    <property type="term" value="F:transaminase activity"/>
    <property type="evidence" value="ECO:0007669"/>
    <property type="project" value="UniProtKB-KW"/>
</dbReference>
<dbReference type="Proteomes" id="UP000251485">
    <property type="component" value="Unassembled WGS sequence"/>
</dbReference>
<dbReference type="InterPro" id="IPR015422">
    <property type="entry name" value="PyrdxlP-dep_Trfase_small"/>
</dbReference>
<name>A0A2X2BS91_PROMI</name>
<dbReference type="EMBL" id="UAUE01000024">
    <property type="protein sequence ID" value="SPY98677.1"/>
    <property type="molecule type" value="Genomic_DNA"/>
</dbReference>
<dbReference type="AlphaFoldDB" id="A0A2X2BS91"/>